<keyword evidence="2 4" id="KW-0689">Ribosomal protein</keyword>
<evidence type="ECO:0000256" key="2">
    <source>
        <dbReference type="ARBA" id="ARBA00022980"/>
    </source>
</evidence>
<evidence type="ECO:0000256" key="3">
    <source>
        <dbReference type="ARBA" id="ARBA00023274"/>
    </source>
</evidence>
<dbReference type="Pfam" id="PF03297">
    <property type="entry name" value="Ribosomal_S25"/>
    <property type="match status" value="1"/>
</dbReference>
<accession>A0A1E5WI08</accession>
<sequence length="140" mass="14988">MPTQTGTWPSGTPAAAPLLCRPHAAAALLRRARAADAEEGPSTPAAAPPLAFFARAFRCAAPGPPPPSSAAATKWSKGKQKEGWNNSVLFNHPTYDKLLSKVPKYKQITPSVLSERLRVTNPSFQIFVCCPSCVRCKPSF</sequence>
<dbReference type="Proteomes" id="UP000095767">
    <property type="component" value="Unassembled WGS sequence"/>
</dbReference>
<dbReference type="STRING" id="888268.A0A1E5WI08"/>
<dbReference type="Gene3D" id="3.30.63.20">
    <property type="match status" value="1"/>
</dbReference>
<reference evidence="5 6" key="1">
    <citation type="submission" date="2016-09" db="EMBL/GenBank/DDBJ databases">
        <title>The draft genome of Dichanthelium oligosanthes: A C3 panicoid grass species.</title>
        <authorList>
            <person name="Studer A.J."/>
            <person name="Schnable J.C."/>
            <person name="Brutnell T.P."/>
        </authorList>
    </citation>
    <scope>NUCLEOTIDE SEQUENCE [LARGE SCALE GENOMIC DNA]</scope>
    <source>
        <strain evidence="6">cv. Kellogg 1175</strain>
        <tissue evidence="5">Leaf</tissue>
    </source>
</reference>
<keyword evidence="6" id="KW-1185">Reference proteome</keyword>
<evidence type="ECO:0000256" key="4">
    <source>
        <dbReference type="RuleBase" id="RU366057"/>
    </source>
</evidence>
<evidence type="ECO:0000313" key="5">
    <source>
        <dbReference type="EMBL" id="OEL37037.1"/>
    </source>
</evidence>
<keyword evidence="3 4" id="KW-0687">Ribonucleoprotein</keyword>
<protein>
    <recommendedName>
        <fullName evidence="4">40S ribosomal protein S25</fullName>
    </recommendedName>
</protein>
<evidence type="ECO:0000256" key="1">
    <source>
        <dbReference type="ARBA" id="ARBA00009106"/>
    </source>
</evidence>
<organism evidence="5 6">
    <name type="scientific">Dichanthelium oligosanthes</name>
    <dbReference type="NCBI Taxonomy" id="888268"/>
    <lineage>
        <taxon>Eukaryota</taxon>
        <taxon>Viridiplantae</taxon>
        <taxon>Streptophyta</taxon>
        <taxon>Embryophyta</taxon>
        <taxon>Tracheophyta</taxon>
        <taxon>Spermatophyta</taxon>
        <taxon>Magnoliopsida</taxon>
        <taxon>Liliopsida</taxon>
        <taxon>Poales</taxon>
        <taxon>Poaceae</taxon>
        <taxon>PACMAD clade</taxon>
        <taxon>Panicoideae</taxon>
        <taxon>Panicodae</taxon>
        <taxon>Paniceae</taxon>
        <taxon>Dichantheliinae</taxon>
        <taxon>Dichanthelium</taxon>
    </lineage>
</organism>
<name>A0A1E5WI08_9POAL</name>
<dbReference type="GO" id="GO:1990904">
    <property type="term" value="C:ribonucleoprotein complex"/>
    <property type="evidence" value="ECO:0007669"/>
    <property type="project" value="UniProtKB-KW"/>
</dbReference>
<comment type="similarity">
    <text evidence="1 4">Belongs to the eukaryotic ribosomal protein eS25 family.</text>
</comment>
<dbReference type="EMBL" id="LWDX02006908">
    <property type="protein sequence ID" value="OEL37037.1"/>
    <property type="molecule type" value="Genomic_DNA"/>
</dbReference>
<dbReference type="PANTHER" id="PTHR12850">
    <property type="entry name" value="40S RIBOSOMAL PROTEIN S25"/>
    <property type="match status" value="1"/>
</dbReference>
<dbReference type="AlphaFoldDB" id="A0A1E5WI08"/>
<proteinExistence type="inferred from homology"/>
<comment type="caution">
    <text evidence="5">The sequence shown here is derived from an EMBL/GenBank/DDBJ whole genome shotgun (WGS) entry which is preliminary data.</text>
</comment>
<evidence type="ECO:0000313" key="6">
    <source>
        <dbReference type="Proteomes" id="UP000095767"/>
    </source>
</evidence>
<gene>
    <name evidence="5" type="ORF">BAE44_0001944</name>
</gene>
<dbReference type="InterPro" id="IPR004977">
    <property type="entry name" value="Ribosomal_eS25"/>
</dbReference>
<dbReference type="GO" id="GO:0005840">
    <property type="term" value="C:ribosome"/>
    <property type="evidence" value="ECO:0007669"/>
    <property type="project" value="UniProtKB-KW"/>
</dbReference>